<gene>
    <name evidence="1" type="ORF">P872_00810</name>
</gene>
<protein>
    <submittedName>
        <fullName evidence="1">Uncharacterized protein</fullName>
    </submittedName>
</protein>
<sequence length="45" mass="5415">MRFFHPTNIDNLGFLIFIQEMKYLEFLNFDIKKSGKIMISPLLHL</sequence>
<dbReference type="EMBL" id="AWXR01000007">
    <property type="protein sequence ID" value="ERM84082.1"/>
    <property type="molecule type" value="Genomic_DNA"/>
</dbReference>
<dbReference type="AlphaFoldDB" id="U5C794"/>
<name>U5C794_9BACT</name>
<evidence type="ECO:0000313" key="1">
    <source>
        <dbReference type="EMBL" id="ERM84082.1"/>
    </source>
</evidence>
<reference evidence="1 2" key="1">
    <citation type="journal article" date="2013" name="Genome Announc.">
        <title>Draft Genome Sequence of the Psychrophilic and Alkaliphilic Rhodonellum psychrophilum Strain GCM71T.</title>
        <authorList>
            <person name="Hauptmann A.L."/>
            <person name="Glaring M.A."/>
            <person name="Hallin P.F."/>
            <person name="Prieme A."/>
            <person name="Stougaard P."/>
        </authorList>
    </citation>
    <scope>NUCLEOTIDE SEQUENCE [LARGE SCALE GENOMIC DNA]</scope>
    <source>
        <strain evidence="1 2">GCM71</strain>
    </source>
</reference>
<proteinExistence type="predicted"/>
<accession>U5C794</accession>
<evidence type="ECO:0000313" key="2">
    <source>
        <dbReference type="Proteomes" id="UP000016843"/>
    </source>
</evidence>
<dbReference type="Proteomes" id="UP000016843">
    <property type="component" value="Unassembled WGS sequence"/>
</dbReference>
<organism evidence="1 2">
    <name type="scientific">Rhodonellum psychrophilum GCM71 = DSM 17998</name>
    <dbReference type="NCBI Taxonomy" id="1123057"/>
    <lineage>
        <taxon>Bacteria</taxon>
        <taxon>Pseudomonadati</taxon>
        <taxon>Bacteroidota</taxon>
        <taxon>Cytophagia</taxon>
        <taxon>Cytophagales</taxon>
        <taxon>Cytophagaceae</taxon>
        <taxon>Rhodonellum</taxon>
    </lineage>
</organism>
<keyword evidence="2" id="KW-1185">Reference proteome</keyword>
<comment type="caution">
    <text evidence="1">The sequence shown here is derived from an EMBL/GenBank/DDBJ whole genome shotgun (WGS) entry which is preliminary data.</text>
</comment>